<keyword evidence="2" id="KW-1185">Reference proteome</keyword>
<dbReference type="OrthoDB" id="6040519at2759"/>
<dbReference type="Proteomes" id="UP000683360">
    <property type="component" value="Unassembled WGS sequence"/>
</dbReference>
<evidence type="ECO:0000313" key="1">
    <source>
        <dbReference type="EMBL" id="CAG2230127.1"/>
    </source>
</evidence>
<proteinExistence type="predicted"/>
<gene>
    <name evidence="1" type="ORF">MEDL_43000</name>
</gene>
<reference evidence="1" key="1">
    <citation type="submission" date="2021-03" db="EMBL/GenBank/DDBJ databases">
        <authorList>
            <person name="Bekaert M."/>
        </authorList>
    </citation>
    <scope>NUCLEOTIDE SEQUENCE</scope>
</reference>
<protein>
    <submittedName>
        <fullName evidence="1">Uncharacterized protein</fullName>
    </submittedName>
</protein>
<comment type="caution">
    <text evidence="1">The sequence shown here is derived from an EMBL/GenBank/DDBJ whole genome shotgun (WGS) entry which is preliminary data.</text>
</comment>
<accession>A0A8S3TGB7</accession>
<name>A0A8S3TGB7_MYTED</name>
<organism evidence="1 2">
    <name type="scientific">Mytilus edulis</name>
    <name type="common">Blue mussel</name>
    <dbReference type="NCBI Taxonomy" id="6550"/>
    <lineage>
        <taxon>Eukaryota</taxon>
        <taxon>Metazoa</taxon>
        <taxon>Spiralia</taxon>
        <taxon>Lophotrochozoa</taxon>
        <taxon>Mollusca</taxon>
        <taxon>Bivalvia</taxon>
        <taxon>Autobranchia</taxon>
        <taxon>Pteriomorphia</taxon>
        <taxon>Mytilida</taxon>
        <taxon>Mytiloidea</taxon>
        <taxon>Mytilidae</taxon>
        <taxon>Mytilinae</taxon>
        <taxon>Mytilus</taxon>
    </lineage>
</organism>
<sequence length="272" mass="31068">MAIALCASVEERNGTYSKTIIKNKIIKSSVKQTWENVIDYVIGTTEMSEEVDIAIEKGHLTLKLHSNTGTETFEANPDDYEGTAYEFNKNFKYVKFIVDVTESSTSSSCVQESDRSSIAGPSVFDKLMNRSTKQPQKKIQSLRFPAYVNINSEIYDSTYNNLQFNCACLDNHQVNYALNCIRKFGHQLDVKNNKGYNQAVQYRFHIPIHVKLPMDKCTFCKAEFTAHCSLKRHQQTFDSVEQDEGYVYVVDTPDNIDSESDIVIRTDIDRNT</sequence>
<dbReference type="AlphaFoldDB" id="A0A8S3TGB7"/>
<dbReference type="EMBL" id="CAJPWZ010002050">
    <property type="protein sequence ID" value="CAG2230127.1"/>
    <property type="molecule type" value="Genomic_DNA"/>
</dbReference>
<evidence type="ECO:0000313" key="2">
    <source>
        <dbReference type="Proteomes" id="UP000683360"/>
    </source>
</evidence>